<dbReference type="Gene3D" id="1.20.58.390">
    <property type="entry name" value="Neurotransmitter-gated ion-channel transmembrane domain"/>
    <property type="match status" value="1"/>
</dbReference>
<dbReference type="AlphaFoldDB" id="A0A9D4F2D1"/>
<sequence length="188" mass="21219">MVVFKMKLKRKSIFYVFHILCPMVLLSFLNVLTFGLPVSSGKRASYAVTVFLSLAVFLTIVASEIPKNSNTVSITSVYMTAVIALSTAAVITSLLESRLSFRDKYTDSISSGYMTLYRLARICQCKHDGKNHSLTEIEWVDVVAALDYFLFLVILCAYLRSNCGFICYCEQTVKCFKNNNKYLCKSQD</sequence>
<name>A0A9D4F2D1_DREPO</name>
<reference evidence="3" key="2">
    <citation type="submission" date="2020-11" db="EMBL/GenBank/DDBJ databases">
        <authorList>
            <person name="McCartney M.A."/>
            <person name="Auch B."/>
            <person name="Kono T."/>
            <person name="Mallez S."/>
            <person name="Becker A."/>
            <person name="Gohl D.M."/>
            <person name="Silverstein K.A.T."/>
            <person name="Koren S."/>
            <person name="Bechman K.B."/>
            <person name="Herman A."/>
            <person name="Abrahante J.E."/>
            <person name="Garbe J."/>
        </authorList>
    </citation>
    <scope>NUCLEOTIDE SEQUENCE</scope>
    <source>
        <strain evidence="3">Duluth1</strain>
        <tissue evidence="3">Whole animal</tissue>
    </source>
</reference>
<keyword evidence="1" id="KW-0472">Membrane</keyword>
<feature type="transmembrane region" description="Helical" evidence="1">
    <location>
        <begin position="12"/>
        <end position="32"/>
    </location>
</feature>
<dbReference type="Pfam" id="PF02932">
    <property type="entry name" value="Neur_chan_memb"/>
    <property type="match status" value="1"/>
</dbReference>
<evidence type="ECO:0000313" key="3">
    <source>
        <dbReference type="EMBL" id="KAH3788207.1"/>
    </source>
</evidence>
<dbReference type="InterPro" id="IPR006201">
    <property type="entry name" value="Neur_channel"/>
</dbReference>
<proteinExistence type="predicted"/>
<feature type="transmembrane region" description="Helical" evidence="1">
    <location>
        <begin position="77"/>
        <end position="95"/>
    </location>
</feature>
<dbReference type="CDD" id="cd19051">
    <property type="entry name" value="LGIC_TM_cation"/>
    <property type="match status" value="1"/>
</dbReference>
<dbReference type="InterPro" id="IPR038050">
    <property type="entry name" value="Neuro_actylchol_rec"/>
</dbReference>
<dbReference type="InterPro" id="IPR006029">
    <property type="entry name" value="Neurotrans-gated_channel_TM"/>
</dbReference>
<evidence type="ECO:0000313" key="4">
    <source>
        <dbReference type="Proteomes" id="UP000828390"/>
    </source>
</evidence>
<dbReference type="GO" id="GO:0005216">
    <property type="term" value="F:monoatomic ion channel activity"/>
    <property type="evidence" value="ECO:0007669"/>
    <property type="project" value="InterPro"/>
</dbReference>
<evidence type="ECO:0000259" key="2">
    <source>
        <dbReference type="Pfam" id="PF02932"/>
    </source>
</evidence>
<comment type="caution">
    <text evidence="3">The sequence shown here is derived from an EMBL/GenBank/DDBJ whole genome shotgun (WGS) entry which is preliminary data.</text>
</comment>
<feature type="transmembrane region" description="Helical" evidence="1">
    <location>
        <begin position="44"/>
        <end position="65"/>
    </location>
</feature>
<reference evidence="3" key="1">
    <citation type="journal article" date="2019" name="bioRxiv">
        <title>The Genome of the Zebra Mussel, Dreissena polymorpha: A Resource for Invasive Species Research.</title>
        <authorList>
            <person name="McCartney M.A."/>
            <person name="Auch B."/>
            <person name="Kono T."/>
            <person name="Mallez S."/>
            <person name="Zhang Y."/>
            <person name="Obille A."/>
            <person name="Becker A."/>
            <person name="Abrahante J.E."/>
            <person name="Garbe J."/>
            <person name="Badalamenti J.P."/>
            <person name="Herman A."/>
            <person name="Mangelson H."/>
            <person name="Liachko I."/>
            <person name="Sullivan S."/>
            <person name="Sone E.D."/>
            <person name="Koren S."/>
            <person name="Silverstein K.A.T."/>
            <person name="Beckman K.B."/>
            <person name="Gohl D.M."/>
        </authorList>
    </citation>
    <scope>NUCLEOTIDE SEQUENCE</scope>
    <source>
        <strain evidence="3">Duluth1</strain>
        <tissue evidence="3">Whole animal</tissue>
    </source>
</reference>
<keyword evidence="1" id="KW-0812">Transmembrane</keyword>
<protein>
    <recommendedName>
        <fullName evidence="2">Neurotransmitter-gated ion-channel transmembrane domain-containing protein</fullName>
    </recommendedName>
</protein>
<keyword evidence="4" id="KW-1185">Reference proteome</keyword>
<keyword evidence="1" id="KW-1133">Transmembrane helix</keyword>
<dbReference type="GO" id="GO:0004888">
    <property type="term" value="F:transmembrane signaling receptor activity"/>
    <property type="evidence" value="ECO:0007669"/>
    <property type="project" value="InterPro"/>
</dbReference>
<dbReference type="PANTHER" id="PTHR18945">
    <property type="entry name" value="NEUROTRANSMITTER GATED ION CHANNEL"/>
    <property type="match status" value="1"/>
</dbReference>
<gene>
    <name evidence="3" type="ORF">DPMN_166341</name>
</gene>
<evidence type="ECO:0000256" key="1">
    <source>
        <dbReference type="SAM" id="Phobius"/>
    </source>
</evidence>
<dbReference type="InterPro" id="IPR036719">
    <property type="entry name" value="Neuro-gated_channel_TM_sf"/>
</dbReference>
<dbReference type="EMBL" id="JAIWYP010000008">
    <property type="protein sequence ID" value="KAH3788207.1"/>
    <property type="molecule type" value="Genomic_DNA"/>
</dbReference>
<dbReference type="SUPFAM" id="SSF90112">
    <property type="entry name" value="Neurotransmitter-gated ion-channel transmembrane pore"/>
    <property type="match status" value="1"/>
</dbReference>
<dbReference type="Proteomes" id="UP000828390">
    <property type="component" value="Unassembled WGS sequence"/>
</dbReference>
<feature type="transmembrane region" description="Helical" evidence="1">
    <location>
        <begin position="139"/>
        <end position="159"/>
    </location>
</feature>
<dbReference type="GO" id="GO:0016020">
    <property type="term" value="C:membrane"/>
    <property type="evidence" value="ECO:0007669"/>
    <property type="project" value="InterPro"/>
</dbReference>
<feature type="domain" description="Neurotransmitter-gated ion-channel transmembrane" evidence="2">
    <location>
        <begin position="20"/>
        <end position="132"/>
    </location>
</feature>
<organism evidence="3 4">
    <name type="scientific">Dreissena polymorpha</name>
    <name type="common">Zebra mussel</name>
    <name type="synonym">Mytilus polymorpha</name>
    <dbReference type="NCBI Taxonomy" id="45954"/>
    <lineage>
        <taxon>Eukaryota</taxon>
        <taxon>Metazoa</taxon>
        <taxon>Spiralia</taxon>
        <taxon>Lophotrochozoa</taxon>
        <taxon>Mollusca</taxon>
        <taxon>Bivalvia</taxon>
        <taxon>Autobranchia</taxon>
        <taxon>Heteroconchia</taxon>
        <taxon>Euheterodonta</taxon>
        <taxon>Imparidentia</taxon>
        <taxon>Neoheterodontei</taxon>
        <taxon>Myida</taxon>
        <taxon>Dreissenoidea</taxon>
        <taxon>Dreissenidae</taxon>
        <taxon>Dreissena</taxon>
    </lineage>
</organism>
<accession>A0A9D4F2D1</accession>